<sequence length="75" mass="8534">MRTNVTLVWVTVTRLIETIGRRFGPRKGRSQLKCCRRPGRLEIGLGLTVARAVRIKGSFTSTMRKHSNFTLYLGN</sequence>
<name>A0A3S5B6Z4_9PLAT</name>
<dbReference type="AlphaFoldDB" id="A0A3S5B6Z4"/>
<evidence type="ECO:0000313" key="2">
    <source>
        <dbReference type="Proteomes" id="UP000784294"/>
    </source>
</evidence>
<reference evidence="1" key="1">
    <citation type="submission" date="2018-11" db="EMBL/GenBank/DDBJ databases">
        <authorList>
            <consortium name="Pathogen Informatics"/>
        </authorList>
    </citation>
    <scope>NUCLEOTIDE SEQUENCE</scope>
</reference>
<dbReference type="Proteomes" id="UP000784294">
    <property type="component" value="Unassembled WGS sequence"/>
</dbReference>
<evidence type="ECO:0000313" key="1">
    <source>
        <dbReference type="EMBL" id="VEL38270.1"/>
    </source>
</evidence>
<keyword evidence="2" id="KW-1185">Reference proteome</keyword>
<gene>
    <name evidence="1" type="ORF">PXEA_LOCUS31710</name>
</gene>
<accession>A0A3S5B6Z4</accession>
<dbReference type="EMBL" id="CAAALY010257414">
    <property type="protein sequence ID" value="VEL38270.1"/>
    <property type="molecule type" value="Genomic_DNA"/>
</dbReference>
<protein>
    <submittedName>
        <fullName evidence="1">Uncharacterized protein</fullName>
    </submittedName>
</protein>
<comment type="caution">
    <text evidence="1">The sequence shown here is derived from an EMBL/GenBank/DDBJ whole genome shotgun (WGS) entry which is preliminary data.</text>
</comment>
<proteinExistence type="predicted"/>
<organism evidence="1 2">
    <name type="scientific">Protopolystoma xenopodis</name>
    <dbReference type="NCBI Taxonomy" id="117903"/>
    <lineage>
        <taxon>Eukaryota</taxon>
        <taxon>Metazoa</taxon>
        <taxon>Spiralia</taxon>
        <taxon>Lophotrochozoa</taxon>
        <taxon>Platyhelminthes</taxon>
        <taxon>Monogenea</taxon>
        <taxon>Polyopisthocotylea</taxon>
        <taxon>Polystomatidea</taxon>
        <taxon>Polystomatidae</taxon>
        <taxon>Protopolystoma</taxon>
    </lineage>
</organism>